<keyword evidence="3 5" id="KW-1133">Transmembrane helix</keyword>
<feature type="transmembrane region" description="Helical" evidence="5">
    <location>
        <begin position="42"/>
        <end position="61"/>
    </location>
</feature>
<keyword evidence="2 5" id="KW-0812">Transmembrane</keyword>
<sequence length="333" mass="38717">MSSNSSSWDVKEALSFFDAKVAPFEHLQTQKPLLPWLTDGQLALVLPVIAYWAFSLLFHVMDTFELAEKFRIHPSEEVQKRNKASRQEVLSEVLLQHVIQSVTGGAMLYFDPAPSTGFERRAMWELRQGLPSWVPSSAIYFGYMYGISLAKVFVGFCFVDSWQYWLHRLMHTNKTLYRKYHSRHHRLYVPYAYGALYNSPLEGFLLDTLGTGIAAILTRLTHREQALLFTFATLKTVDDHCGYALPWDPFQWIFPNNAVYHDIHHQQFGIKTNYAQPFFTIWDQLCGTKFHDLGNYEKAQRRITIDKYKQFLSEREAEKQARIKAGLGTKKEN</sequence>
<dbReference type="Proteomes" id="UP000191144">
    <property type="component" value="Chromosome H"/>
</dbReference>
<evidence type="ECO:0000256" key="2">
    <source>
        <dbReference type="ARBA" id="ARBA00022692"/>
    </source>
</evidence>
<accession>A0A1G4KFR2</accession>
<keyword evidence="8" id="KW-1185">Reference proteome</keyword>
<dbReference type="GO" id="GO:0016491">
    <property type="term" value="F:oxidoreductase activity"/>
    <property type="evidence" value="ECO:0007669"/>
    <property type="project" value="InterPro"/>
</dbReference>
<proteinExistence type="predicted"/>
<dbReference type="AlphaFoldDB" id="A0A1G4KFR2"/>
<dbReference type="GO" id="GO:0005506">
    <property type="term" value="F:iron ion binding"/>
    <property type="evidence" value="ECO:0007669"/>
    <property type="project" value="InterPro"/>
</dbReference>
<evidence type="ECO:0000256" key="1">
    <source>
        <dbReference type="ARBA" id="ARBA00004370"/>
    </source>
</evidence>
<name>A0A1G4KFR2_9SACH</name>
<reference evidence="8" key="1">
    <citation type="submission" date="2016-03" db="EMBL/GenBank/DDBJ databases">
        <authorList>
            <person name="Devillers Hugo."/>
        </authorList>
    </citation>
    <scope>NUCLEOTIDE SEQUENCE [LARGE SCALE GENOMIC DNA]</scope>
</reference>
<dbReference type="InterPro" id="IPR006694">
    <property type="entry name" value="Fatty_acid_hydroxylase"/>
</dbReference>
<dbReference type="InterPro" id="IPR050307">
    <property type="entry name" value="Sterol_Desaturase_Related"/>
</dbReference>
<dbReference type="GO" id="GO:0008610">
    <property type="term" value="P:lipid biosynthetic process"/>
    <property type="evidence" value="ECO:0007669"/>
    <property type="project" value="InterPro"/>
</dbReference>
<dbReference type="Pfam" id="PF04116">
    <property type="entry name" value="FA_hydroxylase"/>
    <property type="match status" value="1"/>
</dbReference>
<evidence type="ECO:0000256" key="5">
    <source>
        <dbReference type="SAM" id="Phobius"/>
    </source>
</evidence>
<feature type="transmembrane region" description="Helical" evidence="5">
    <location>
        <begin position="138"/>
        <end position="159"/>
    </location>
</feature>
<organism evidence="7 8">
    <name type="scientific">Lachancea meyersii CBS 8951</name>
    <dbReference type="NCBI Taxonomy" id="1266667"/>
    <lineage>
        <taxon>Eukaryota</taxon>
        <taxon>Fungi</taxon>
        <taxon>Dikarya</taxon>
        <taxon>Ascomycota</taxon>
        <taxon>Saccharomycotina</taxon>
        <taxon>Saccharomycetes</taxon>
        <taxon>Saccharomycetales</taxon>
        <taxon>Saccharomycetaceae</taxon>
        <taxon>Lachancea</taxon>
    </lineage>
</organism>
<evidence type="ECO:0000256" key="3">
    <source>
        <dbReference type="ARBA" id="ARBA00022989"/>
    </source>
</evidence>
<keyword evidence="4 5" id="KW-0472">Membrane</keyword>
<evidence type="ECO:0000256" key="4">
    <source>
        <dbReference type="ARBA" id="ARBA00023136"/>
    </source>
</evidence>
<gene>
    <name evidence="7" type="ORF">LAME_0H10198G</name>
</gene>
<dbReference type="OrthoDB" id="408954at2759"/>
<protein>
    <submittedName>
        <fullName evidence="7">LAME_0H10198g1_1</fullName>
    </submittedName>
</protein>
<evidence type="ECO:0000313" key="7">
    <source>
        <dbReference type="EMBL" id="SCV03409.1"/>
    </source>
</evidence>
<dbReference type="PANTHER" id="PTHR11863">
    <property type="entry name" value="STEROL DESATURASE"/>
    <property type="match status" value="1"/>
</dbReference>
<feature type="domain" description="Fatty acid hydroxylase" evidence="6">
    <location>
        <begin position="153"/>
        <end position="288"/>
    </location>
</feature>
<dbReference type="EMBL" id="LT598480">
    <property type="protein sequence ID" value="SCV03409.1"/>
    <property type="molecule type" value="Genomic_DNA"/>
</dbReference>
<dbReference type="GO" id="GO:0016020">
    <property type="term" value="C:membrane"/>
    <property type="evidence" value="ECO:0007669"/>
    <property type="project" value="UniProtKB-SubCell"/>
</dbReference>
<comment type="subcellular location">
    <subcellularLocation>
        <location evidence="1">Membrane</location>
    </subcellularLocation>
</comment>
<evidence type="ECO:0000313" key="8">
    <source>
        <dbReference type="Proteomes" id="UP000191144"/>
    </source>
</evidence>
<evidence type="ECO:0000259" key="6">
    <source>
        <dbReference type="Pfam" id="PF04116"/>
    </source>
</evidence>